<gene>
    <name evidence="2" type="ORF">UFOPK3610_00223</name>
</gene>
<dbReference type="Gene3D" id="3.30.70.1880">
    <property type="entry name" value="Protein of unknown function DUF881"/>
    <property type="match status" value="1"/>
</dbReference>
<evidence type="ECO:0000313" key="2">
    <source>
        <dbReference type="EMBL" id="CAB4902813.1"/>
    </source>
</evidence>
<dbReference type="InterPro" id="IPR010273">
    <property type="entry name" value="DUF881"/>
</dbReference>
<dbReference type="PANTHER" id="PTHR37313">
    <property type="entry name" value="UPF0749 PROTEIN RV1825"/>
    <property type="match status" value="1"/>
</dbReference>
<sequence length="227" mass="23420">MNNSLWHRLALRPTRTQALIGLLFVALGVLGVMAIRGQSQGSPLQGARNEDLVQVLDDLTSRRDRLEVEARRLEVAQERILAGSDGQALVEAQRRVSGLEILSGVTPVSGAGVTLTIAAGQRGLAAALVLNMIQELRDAGAEAIAVGGVRMVASSWVGDDGDAISISGTKVSLPLIVIAVGEPQTIATALQIPGGIAETIRAGGGSITIDRKDSVQVPALPNVSSAG</sequence>
<organism evidence="2">
    <name type="scientific">freshwater metagenome</name>
    <dbReference type="NCBI Taxonomy" id="449393"/>
    <lineage>
        <taxon>unclassified sequences</taxon>
        <taxon>metagenomes</taxon>
        <taxon>ecological metagenomes</taxon>
    </lineage>
</organism>
<dbReference type="Pfam" id="PF05949">
    <property type="entry name" value="DUF881"/>
    <property type="match status" value="1"/>
</dbReference>
<protein>
    <submittedName>
        <fullName evidence="2">Unannotated protein</fullName>
    </submittedName>
</protein>
<reference evidence="2" key="1">
    <citation type="submission" date="2020-05" db="EMBL/GenBank/DDBJ databases">
        <authorList>
            <person name="Chiriac C."/>
            <person name="Salcher M."/>
            <person name="Ghai R."/>
            <person name="Kavagutti S V."/>
        </authorList>
    </citation>
    <scope>NUCLEOTIDE SEQUENCE</scope>
</reference>
<keyword evidence="1" id="KW-0175">Coiled coil</keyword>
<name>A0A6J7GFH5_9ZZZZ</name>
<proteinExistence type="predicted"/>
<accession>A0A6J7GFH5</accession>
<feature type="coiled-coil region" evidence="1">
    <location>
        <begin position="49"/>
        <end position="76"/>
    </location>
</feature>
<dbReference type="GO" id="GO:0005886">
    <property type="term" value="C:plasma membrane"/>
    <property type="evidence" value="ECO:0007669"/>
    <property type="project" value="TreeGrafter"/>
</dbReference>
<dbReference type="PANTHER" id="PTHR37313:SF2">
    <property type="entry name" value="UPF0749 PROTEIN YLXX"/>
    <property type="match status" value="1"/>
</dbReference>
<dbReference type="AlphaFoldDB" id="A0A6J7GFH5"/>
<evidence type="ECO:0000256" key="1">
    <source>
        <dbReference type="SAM" id="Coils"/>
    </source>
</evidence>
<dbReference type="EMBL" id="CAFBMR010000004">
    <property type="protein sequence ID" value="CAB4902813.1"/>
    <property type="molecule type" value="Genomic_DNA"/>
</dbReference>